<dbReference type="VEuPathDB" id="FungiDB:P168DRAFT_309992"/>
<proteinExistence type="inferred from homology"/>
<feature type="coiled-coil region" evidence="5">
    <location>
        <begin position="1856"/>
        <end position="1883"/>
    </location>
</feature>
<dbReference type="Pfam" id="PF13086">
    <property type="entry name" value="AAA_11"/>
    <property type="match status" value="1"/>
</dbReference>
<keyword evidence="2" id="KW-0547">Nucleotide-binding</keyword>
<dbReference type="InterPro" id="IPR050773">
    <property type="entry name" value="CbxX/CfxQ_RuBisCO_ESX"/>
</dbReference>
<feature type="domain" description="AAA+ ATPase" evidence="7">
    <location>
        <begin position="1884"/>
        <end position="2021"/>
    </location>
</feature>
<dbReference type="InterPro" id="IPR027417">
    <property type="entry name" value="P-loop_NTPase"/>
</dbReference>
<keyword evidence="9" id="KW-1185">Reference proteome</keyword>
<dbReference type="InterPro" id="IPR003959">
    <property type="entry name" value="ATPase_AAA_core"/>
</dbReference>
<dbReference type="CDD" id="cd06008">
    <property type="entry name" value="NF-X1-zinc-finger"/>
    <property type="match status" value="1"/>
</dbReference>
<dbReference type="PRINTS" id="PR00819">
    <property type="entry name" value="CBXCFQXSUPER"/>
</dbReference>
<dbReference type="Proteomes" id="UP000234254">
    <property type="component" value="Unassembled WGS sequence"/>
</dbReference>
<organism evidence="8 9">
    <name type="scientific">Aspergillus campestris (strain IBT 28561)</name>
    <dbReference type="NCBI Taxonomy" id="1392248"/>
    <lineage>
        <taxon>Eukaryota</taxon>
        <taxon>Fungi</taxon>
        <taxon>Dikarya</taxon>
        <taxon>Ascomycota</taxon>
        <taxon>Pezizomycotina</taxon>
        <taxon>Eurotiomycetes</taxon>
        <taxon>Eurotiomycetidae</taxon>
        <taxon>Eurotiales</taxon>
        <taxon>Aspergillaceae</taxon>
        <taxon>Aspergillus</taxon>
        <taxon>Aspergillus subgen. Circumdati</taxon>
    </lineage>
</organism>
<comment type="similarity">
    <text evidence="1">Belongs to the CbxX/CfxQ family.</text>
</comment>
<dbReference type="PANTHER" id="PTHR43392:SF2">
    <property type="entry name" value="AAA-TYPE ATPASE FAMILY PROTEIN _ ANKYRIN REPEAT FAMILY PROTEIN"/>
    <property type="match status" value="1"/>
</dbReference>
<dbReference type="CDD" id="cd00009">
    <property type="entry name" value="AAA"/>
    <property type="match status" value="3"/>
</dbReference>
<dbReference type="InterPro" id="IPR003593">
    <property type="entry name" value="AAA+_ATPase"/>
</dbReference>
<feature type="region of interest" description="Disordered" evidence="6">
    <location>
        <begin position="1235"/>
        <end position="1275"/>
    </location>
</feature>
<reference evidence="8" key="1">
    <citation type="submission" date="2016-12" db="EMBL/GenBank/DDBJ databases">
        <title>The genomes of Aspergillus section Nigri reveals drivers in fungal speciation.</title>
        <authorList>
            <consortium name="DOE Joint Genome Institute"/>
            <person name="Vesth T.C."/>
            <person name="Nybo J."/>
            <person name="Theobald S."/>
            <person name="Brandl J."/>
            <person name="Frisvad J.C."/>
            <person name="Nielsen K.F."/>
            <person name="Lyhne E.K."/>
            <person name="Kogle M.E."/>
            <person name="Kuo A."/>
            <person name="Riley R."/>
            <person name="Clum A."/>
            <person name="Nolan M."/>
            <person name="Lipzen A."/>
            <person name="Salamov A."/>
            <person name="Henrissat B."/>
            <person name="Wiebenga A."/>
            <person name="De vries R.P."/>
            <person name="Grigoriev I.V."/>
            <person name="Mortensen U.H."/>
            <person name="Andersen M.R."/>
            <person name="Baker S.E."/>
        </authorList>
    </citation>
    <scope>NUCLEOTIDE SEQUENCE</scope>
    <source>
        <strain evidence="8">IBT 28561</strain>
    </source>
</reference>
<dbReference type="GO" id="GO:0016887">
    <property type="term" value="F:ATP hydrolysis activity"/>
    <property type="evidence" value="ECO:0007669"/>
    <property type="project" value="InterPro"/>
</dbReference>
<dbReference type="Pfam" id="PF00004">
    <property type="entry name" value="AAA"/>
    <property type="match status" value="3"/>
</dbReference>
<dbReference type="InterPro" id="IPR041627">
    <property type="entry name" value="AAA_lid_6"/>
</dbReference>
<dbReference type="FunFam" id="3.40.50.300:FF:001660">
    <property type="entry name" value="NF-X1 finger and helicase protein, putative"/>
    <property type="match status" value="1"/>
</dbReference>
<dbReference type="InterPro" id="IPR047187">
    <property type="entry name" value="SF1_C_Upf1"/>
</dbReference>
<dbReference type="Pfam" id="PF13087">
    <property type="entry name" value="AAA_12"/>
    <property type="match status" value="1"/>
</dbReference>
<evidence type="ECO:0000256" key="1">
    <source>
        <dbReference type="ARBA" id="ARBA00010378"/>
    </source>
</evidence>
<dbReference type="FunFam" id="1.10.8.60:FF:000160">
    <property type="entry name" value="WGS project CABT00000000 data, contig 2.55"/>
    <property type="match status" value="1"/>
</dbReference>
<dbReference type="GO" id="GO:0004386">
    <property type="term" value="F:helicase activity"/>
    <property type="evidence" value="ECO:0007669"/>
    <property type="project" value="InterPro"/>
</dbReference>
<keyword evidence="5" id="KW-0175">Coiled coil</keyword>
<dbReference type="GeneID" id="36546883"/>
<comment type="caution">
    <text evidence="8">The sequence shown here is derived from an EMBL/GenBank/DDBJ whole genome shotgun (WGS) entry which is preliminary data.</text>
</comment>
<dbReference type="Gene3D" id="1.10.8.60">
    <property type="match status" value="1"/>
</dbReference>
<name>A0A2I1D7G0_ASPC2</name>
<dbReference type="OrthoDB" id="2423195at2759"/>
<evidence type="ECO:0000259" key="7">
    <source>
        <dbReference type="SMART" id="SM00382"/>
    </source>
</evidence>
<feature type="coiled-coil region" evidence="5">
    <location>
        <begin position="1140"/>
        <end position="1183"/>
    </location>
</feature>
<dbReference type="RefSeq" id="XP_024694393.1">
    <property type="nucleotide sequence ID" value="XM_024839359.1"/>
</dbReference>
<dbReference type="InterPro" id="IPR041679">
    <property type="entry name" value="DNA2/NAM7-like_C"/>
</dbReference>
<dbReference type="FunFam" id="3.40.50.300:FF:000216">
    <property type="entry name" value="Type VII secretion ATPase EccA"/>
    <property type="match status" value="3"/>
</dbReference>
<keyword evidence="8" id="KW-0378">Hydrolase</keyword>
<feature type="compositionally biased region" description="Polar residues" evidence="6">
    <location>
        <begin position="1244"/>
        <end position="1253"/>
    </location>
</feature>
<dbReference type="GO" id="GO:0005524">
    <property type="term" value="F:ATP binding"/>
    <property type="evidence" value="ECO:0007669"/>
    <property type="project" value="UniProtKB-KW"/>
</dbReference>
<dbReference type="CDD" id="cd17936">
    <property type="entry name" value="EEXXEc_NFX1"/>
    <property type="match status" value="1"/>
</dbReference>
<keyword evidence="3" id="KW-0347">Helicase</keyword>
<dbReference type="InterPro" id="IPR041677">
    <property type="entry name" value="DNA2/NAM7_AAA_11"/>
</dbReference>
<feature type="domain" description="AAA+ ATPase" evidence="7">
    <location>
        <begin position="1325"/>
        <end position="1460"/>
    </location>
</feature>
<feature type="coiled-coil region" evidence="5">
    <location>
        <begin position="2263"/>
        <end position="2299"/>
    </location>
</feature>
<dbReference type="Gene3D" id="3.40.50.300">
    <property type="entry name" value="P-loop containing nucleotide triphosphate hydrolases"/>
    <property type="match status" value="5"/>
</dbReference>
<evidence type="ECO:0000256" key="3">
    <source>
        <dbReference type="ARBA" id="ARBA00022806"/>
    </source>
</evidence>
<gene>
    <name evidence="8" type="ORF">P168DRAFT_309992</name>
</gene>
<dbReference type="CDD" id="cd18808">
    <property type="entry name" value="SF1_C_Upf1"/>
    <property type="match status" value="1"/>
</dbReference>
<feature type="domain" description="AAA+ ATPase" evidence="7">
    <location>
        <begin position="1603"/>
        <end position="1797"/>
    </location>
</feature>
<evidence type="ECO:0000256" key="2">
    <source>
        <dbReference type="ARBA" id="ARBA00022741"/>
    </source>
</evidence>
<dbReference type="InterPro" id="IPR000641">
    <property type="entry name" value="CbxX/CfxQ"/>
</dbReference>
<keyword evidence="4" id="KW-0067">ATP-binding</keyword>
<evidence type="ECO:0000313" key="8">
    <source>
        <dbReference type="EMBL" id="PKY05799.1"/>
    </source>
</evidence>
<dbReference type="EMBL" id="MSFM01000004">
    <property type="protein sequence ID" value="PKY05799.1"/>
    <property type="molecule type" value="Genomic_DNA"/>
</dbReference>
<dbReference type="Pfam" id="PF17866">
    <property type="entry name" value="AAA_lid_6"/>
    <property type="match status" value="1"/>
</dbReference>
<evidence type="ECO:0000256" key="6">
    <source>
        <dbReference type="SAM" id="MobiDB-lite"/>
    </source>
</evidence>
<evidence type="ECO:0000313" key="9">
    <source>
        <dbReference type="Proteomes" id="UP000234254"/>
    </source>
</evidence>
<dbReference type="SMART" id="SM00382">
    <property type="entry name" value="AAA"/>
    <property type="match status" value="4"/>
</dbReference>
<feature type="region of interest" description="Disordered" evidence="6">
    <location>
        <begin position="2136"/>
        <end position="2162"/>
    </location>
</feature>
<protein>
    <submittedName>
        <fullName evidence="8">P-loop containing nucleoside triphosphate hydrolase protein</fullName>
    </submittedName>
</protein>
<dbReference type="SUPFAM" id="SSF52540">
    <property type="entry name" value="P-loop containing nucleoside triphosphate hydrolases"/>
    <property type="match status" value="4"/>
</dbReference>
<feature type="compositionally biased region" description="Polar residues" evidence="6">
    <location>
        <begin position="2148"/>
        <end position="2162"/>
    </location>
</feature>
<evidence type="ECO:0000256" key="5">
    <source>
        <dbReference type="SAM" id="Coils"/>
    </source>
</evidence>
<feature type="domain" description="AAA+ ATPase" evidence="7">
    <location>
        <begin position="483"/>
        <end position="788"/>
    </location>
</feature>
<evidence type="ECO:0000256" key="4">
    <source>
        <dbReference type="ARBA" id="ARBA00022840"/>
    </source>
</evidence>
<accession>A0A2I1D7G0</accession>
<sequence length="2331" mass="260151">MPPLDARSERLVRFYRTVLDGKGEIRSVNDFKRFLEGLFHHKDPSETIERLVASPKALDALRYGLRLDITPPFINQYTAKFVRYLDDPKVKLLCNGQYLEQILLIIAEPRTVWLAFRDALSRRKLDLDGILALAWLTTELLSLPMSSGVDVMADAQCIVDDKEIHMSSSSELRNLGHKIRYLLQMKSSATTTVQLGGSSAAGGRHDNDFPDFRQTAILPTADEFACAERPFYCRADEILELVGDQRVAGHMDNQFRLLREDMVSELRESVQVAQGKKKGRRPTRRLGNLALDSVACRDTGKRHLKPCAVGVTWRTGQETIRGMTGKDRKKHLEKNPQILRHNAFGCLLRADEIVAFATIERDIESLALETPVLKLRVSGQDALKKCLLYLKMYNDVEFFLVDASVFAYEPILKRLQDMAILPLKEELFLYEDGNSVGMSGLVPGSLVSKLEGKVNSDISGPLGIDKPVQIDWSQLQSLITGLTQSVSLIQGPPGTGKSFIGALLAKALHDQTTEKILVMCYTNHALDQFLEDLLDIGIKHSSIVRIGPKSTLRTQPLLLNEQSAKFKRSPQTWNKINAVESDASEQESDLITSCARYKEKGANVASILEYLEFEDEECFEALSVPEDANGMTIAGKNGRAIKKDHLYNQWLKGQGPGFFKDLIPSSCRAVWQLDLPARQEKNSMWIRALLEEQASTLESHASQFNRSQRMLDTLWRDKTRHILENKRIIGCTTTKAAMFFDEIRQAAPGIILLEEAGEILESHVLAAMTESTKQLVMIGDHLQLRPKVNNYALTREKGEGYELNVSLFERLIHAGYPHTRLRKQHRMCPEISTLVRGLMYSDLEDGEKTRDRPPPRGLQDRVIFIQHEQPEVNLNNVSEKGDEGSTQSKSNLYEASLVLKIVKYLGQQGYGTDRVVVLTPYLGQLHLLKGELSKQNDPVLNDLDSHDLVRAGLMSQASAKQGKRPIKLSTIDNYQGEESDIVIASLTRSNEHGNIGFMAAPERVNVLLSRARDVLIMIGNSDTFLSSRQGKKCWKPLVDQLRTNGHIYDGLPVRCEQHPGTTTVLKNAKDFDKECPDGGCSEPCGVKLNCGVHDCPSKCHQLSDHSKMDCPAMVEWKCSRGHRRTAPCSKASSACGSCVNEDQEQQRRRQRDLQLDAERQRKQNEYAEQLAEAQSEIAHLKRTQRDAWDDVERQNILRQHQQEIENLKSPKTRNVPQQLISPIRTTNEVNVTNAGAQITPPATPESTHGQPSTVVKEDPSEPQETETSSPSEDDWEYQKQFMNARSEEIDQLMGMIGLESVKENFLAIKAKVDIAVSQNVKLDRERFGTVLLGNPGTGKTTVARLYAKFLASMGVIPGTEFVETTGSRLANDGVSGCKKILDKILEDGGGAMFIDEAYQLTQSSFGGTQVLDFLLAEVENLTGKMVFILAGYQRPMEKFFAHNIGLPSRFPHELKFHDYDDGELLKILGRGIESRWRQQMKVEDGLGGIFCRVVSRRVGRGRGSEGFGNARAIENVISKIADRQSDRLKRARRRSKSLVDNFLLTREDLIGPEPTQALERSKAWKKLKVMIGLDAVKESIQALLGTISWNYKRELSEQHPIEYGLNKVFLGSPGTGKTTVAKLYGQILVDLGLLSNGEVVIKNPSDLIGSAMGESEKNTKGILSSTAGKVLVIDEAYGLFAGGTSTEGTSQSDPYRAAVVDTIVAEVQSTPGEDRCVLLLGYKDQMQQMFQNVNPGLSRRFPIDQAFVFEDFTKEQMDSILTLKLKGLDLGITERGRTVALEMIERARNRLNFGNAGEIDILLNSAKMRLQKRISSLPGADYALAAVFDAPDFDEDHDRADREANVAELFEGVVGAEDIISKLEDYQQLVRRLRALNMEIGEEVPYNFLFRGPPGTGKTSTAKKMGQVYYSMGLLASTEVVEASATDLVGQYVGQTGPKTQKLLENALGKVLFIDEAYRLAEGNYAKEAMDELVDCITKPMFFHKLIIILAGYDDEVNELMSINPGLTSRFPESIQFHPLSPGHCVQLLTTLLSKRQKSVSAKGNGDVGFDLGPLERPQETFVMTVTQHFETLSHTTGWANARDVETLAKSIFRKALQTSGVTAVVVTESHVLEALGDMVNDRASREKPLPKRLSLCQDGTEKPQPAPLSQTSYRPKISTSTVHSSSPEIIEVFEEHDEEAQHQPVEAEAGPRDAGVSDEVWYQLQKDKAGALALAQEDTKQQEAETRERGILQKMKEQVIAPPTAPDDEAKRRHEQARLQRLAQLREQEAVLEKLKKEKAAREERQRQEEKAQKKLREMGVCPVGFRWIKQDGGYRCAGGSHIVSDAQLA</sequence>
<dbReference type="PANTHER" id="PTHR43392">
    <property type="entry name" value="AAA-TYPE ATPASE FAMILY PROTEIN / ANKYRIN REPEAT FAMILY PROTEIN"/>
    <property type="match status" value="1"/>
</dbReference>